<dbReference type="Gene3D" id="2.60.40.1090">
    <property type="entry name" value="Fimbrial-type adhesion domain"/>
    <property type="match status" value="1"/>
</dbReference>
<comment type="caution">
    <text evidence="3">The sequence shown here is derived from an EMBL/GenBank/DDBJ whole genome shotgun (WGS) entry which is preliminary data.</text>
</comment>
<evidence type="ECO:0000313" key="6">
    <source>
        <dbReference type="Proteomes" id="UP000318428"/>
    </source>
</evidence>
<evidence type="ECO:0000313" key="5">
    <source>
        <dbReference type="Proteomes" id="UP000317901"/>
    </source>
</evidence>
<protein>
    <submittedName>
        <fullName evidence="3">Fimbrial protein</fullName>
    </submittedName>
</protein>
<feature type="chain" id="PRO_5022720422" evidence="1">
    <location>
        <begin position="23"/>
        <end position="164"/>
    </location>
</feature>
<reference evidence="5 6" key="1">
    <citation type="submission" date="2019-06" db="EMBL/GenBank/DDBJ databases">
        <title>Pseudomonas bimorpha sp. nov. isolated from bovine raw milk and skim milk concentrate.</title>
        <authorList>
            <person name="Hofmann K."/>
            <person name="Huptas C."/>
            <person name="Doll E."/>
            <person name="Scherer S."/>
            <person name="Wenning M."/>
        </authorList>
    </citation>
    <scope>NUCLEOTIDE SEQUENCE [LARGE SCALE GENOMIC DNA]</scope>
    <source>
        <strain evidence="4 6">DSM 108989</strain>
        <strain evidence="3 5">DSM 108990</strain>
    </source>
</reference>
<dbReference type="EMBL" id="VFIP01000040">
    <property type="protein sequence ID" value="TWR86759.1"/>
    <property type="molecule type" value="Genomic_DNA"/>
</dbReference>
<dbReference type="EMBL" id="VFIO01000003">
    <property type="protein sequence ID" value="TWR90249.1"/>
    <property type="molecule type" value="Genomic_DNA"/>
</dbReference>
<dbReference type="InterPro" id="IPR000259">
    <property type="entry name" value="Adhesion_dom_fimbrial"/>
</dbReference>
<dbReference type="Pfam" id="PF00419">
    <property type="entry name" value="Fimbrial"/>
    <property type="match status" value="1"/>
</dbReference>
<keyword evidence="1" id="KW-0732">Signal</keyword>
<feature type="domain" description="Fimbrial-type adhesion" evidence="2">
    <location>
        <begin position="30"/>
        <end position="163"/>
    </location>
</feature>
<sequence>MKLCVSLAAALIAGMACTSANAVTDTVTVNVSGTLTRPPCTLTSSKTLTVNFGTMRYDQIAAAPMVDVPVTMTCPANSALSISVMASAVFQGSTTQAYAGKNNLAYLMYWNSDNSAVNVTGVKRSLTNQSGNVDLSMKAKLTALGSGATEGSFSASAVISIEYL</sequence>
<feature type="signal peptide" evidence="1">
    <location>
        <begin position="1"/>
        <end position="22"/>
    </location>
</feature>
<dbReference type="GO" id="GO:0009289">
    <property type="term" value="C:pilus"/>
    <property type="evidence" value="ECO:0007669"/>
    <property type="project" value="InterPro"/>
</dbReference>
<name>A0A5C5PU39_9PSED</name>
<dbReference type="Proteomes" id="UP000318428">
    <property type="component" value="Unassembled WGS sequence"/>
</dbReference>
<dbReference type="PANTHER" id="PTHR33420">
    <property type="entry name" value="FIMBRIAL SUBUNIT ELFA-RELATED"/>
    <property type="match status" value="1"/>
</dbReference>
<dbReference type="GO" id="GO:0043709">
    <property type="term" value="P:cell adhesion involved in single-species biofilm formation"/>
    <property type="evidence" value="ECO:0007669"/>
    <property type="project" value="TreeGrafter"/>
</dbReference>
<evidence type="ECO:0000313" key="3">
    <source>
        <dbReference type="EMBL" id="TWR86759.1"/>
    </source>
</evidence>
<dbReference type="InterPro" id="IPR050263">
    <property type="entry name" value="Bact_Fimbrial_Adh_Pro"/>
</dbReference>
<organism evidence="3 5">
    <name type="scientific">Pseudomonas saxonica</name>
    <dbReference type="NCBI Taxonomy" id="2600598"/>
    <lineage>
        <taxon>Bacteria</taxon>
        <taxon>Pseudomonadati</taxon>
        <taxon>Pseudomonadota</taxon>
        <taxon>Gammaproteobacteria</taxon>
        <taxon>Pseudomonadales</taxon>
        <taxon>Pseudomonadaceae</taxon>
        <taxon>Pseudomonas</taxon>
    </lineage>
</organism>
<gene>
    <name evidence="3" type="ORF">FJD37_18005</name>
    <name evidence="4" type="ORF">FJD38_12125</name>
</gene>
<evidence type="ECO:0000256" key="1">
    <source>
        <dbReference type="SAM" id="SignalP"/>
    </source>
</evidence>
<dbReference type="OrthoDB" id="6871155at2"/>
<proteinExistence type="predicted"/>
<evidence type="ECO:0000313" key="4">
    <source>
        <dbReference type="EMBL" id="TWR90249.1"/>
    </source>
</evidence>
<dbReference type="AlphaFoldDB" id="A0A5C5PU39"/>
<dbReference type="PANTHER" id="PTHR33420:SF26">
    <property type="entry name" value="FIMBRIAL SUBUNIT"/>
    <property type="match status" value="1"/>
</dbReference>
<evidence type="ECO:0000259" key="2">
    <source>
        <dbReference type="Pfam" id="PF00419"/>
    </source>
</evidence>
<dbReference type="PROSITE" id="PS51257">
    <property type="entry name" value="PROKAR_LIPOPROTEIN"/>
    <property type="match status" value="1"/>
</dbReference>
<dbReference type="InterPro" id="IPR036937">
    <property type="entry name" value="Adhesion_dom_fimbrial_sf"/>
</dbReference>
<dbReference type="RefSeq" id="WP_146385489.1">
    <property type="nucleotide sequence ID" value="NZ_CP142033.1"/>
</dbReference>
<dbReference type="SUPFAM" id="SSF49401">
    <property type="entry name" value="Bacterial adhesins"/>
    <property type="match status" value="1"/>
</dbReference>
<dbReference type="Proteomes" id="UP000317901">
    <property type="component" value="Unassembled WGS sequence"/>
</dbReference>
<dbReference type="InterPro" id="IPR008966">
    <property type="entry name" value="Adhesion_dom_sf"/>
</dbReference>
<accession>A0A5C5PU39</accession>
<keyword evidence="6" id="KW-1185">Reference proteome</keyword>